<name>A0ACB8T9F6_9AGAM</name>
<dbReference type="Proteomes" id="UP000814140">
    <property type="component" value="Unassembled WGS sequence"/>
</dbReference>
<protein>
    <submittedName>
        <fullName evidence="1">Uncharacterized protein</fullName>
    </submittedName>
</protein>
<gene>
    <name evidence="1" type="ORF">BV25DRAFT_1705798</name>
</gene>
<proteinExistence type="predicted"/>
<sequence length="351" mass="38140">MAVPEGNRREGDRTRVAGSRGRTRPSCRAATRACPASPATPALPARRRAPRNATTVTPTARAQSSPQLAARPRPSRSLSIPRAPSSAPPSTRPPASSTRSPPPPRPQTQSTRPSPPPQSQPSSPRSPRSRSSRSRSPPSASSAPRPCPHPPPTRPRPHHPRPRICPHPRLRPRPTRARARARCSSPPCRTPRPPPPPLRATRPSRPPSSAAGTPTSSQNPQRPPCAANQYPPRATPSIPSIPSISHKYALAFAACLCTVPLLCRHLFPGHLSFFFGCRVVYIHALTWYPLALHRLASSNTIVLCTCTHAACRIVLSHFMLIHARHDGRRRCPSPASRRSSASRSRCVMAHR</sequence>
<evidence type="ECO:0000313" key="1">
    <source>
        <dbReference type="EMBL" id="KAI0065559.1"/>
    </source>
</evidence>
<keyword evidence="2" id="KW-1185">Reference proteome</keyword>
<dbReference type="EMBL" id="MU277195">
    <property type="protein sequence ID" value="KAI0065559.1"/>
    <property type="molecule type" value="Genomic_DNA"/>
</dbReference>
<evidence type="ECO:0000313" key="2">
    <source>
        <dbReference type="Proteomes" id="UP000814140"/>
    </source>
</evidence>
<organism evidence="1 2">
    <name type="scientific">Artomyces pyxidatus</name>
    <dbReference type="NCBI Taxonomy" id="48021"/>
    <lineage>
        <taxon>Eukaryota</taxon>
        <taxon>Fungi</taxon>
        <taxon>Dikarya</taxon>
        <taxon>Basidiomycota</taxon>
        <taxon>Agaricomycotina</taxon>
        <taxon>Agaricomycetes</taxon>
        <taxon>Russulales</taxon>
        <taxon>Auriscalpiaceae</taxon>
        <taxon>Artomyces</taxon>
    </lineage>
</organism>
<reference evidence="1" key="1">
    <citation type="submission" date="2021-03" db="EMBL/GenBank/DDBJ databases">
        <authorList>
            <consortium name="DOE Joint Genome Institute"/>
            <person name="Ahrendt S."/>
            <person name="Looney B.P."/>
            <person name="Miyauchi S."/>
            <person name="Morin E."/>
            <person name="Drula E."/>
            <person name="Courty P.E."/>
            <person name="Chicoki N."/>
            <person name="Fauchery L."/>
            <person name="Kohler A."/>
            <person name="Kuo A."/>
            <person name="Labutti K."/>
            <person name="Pangilinan J."/>
            <person name="Lipzen A."/>
            <person name="Riley R."/>
            <person name="Andreopoulos W."/>
            <person name="He G."/>
            <person name="Johnson J."/>
            <person name="Barry K.W."/>
            <person name="Grigoriev I.V."/>
            <person name="Nagy L."/>
            <person name="Hibbett D."/>
            <person name="Henrissat B."/>
            <person name="Matheny P.B."/>
            <person name="Labbe J."/>
            <person name="Martin F."/>
        </authorList>
    </citation>
    <scope>NUCLEOTIDE SEQUENCE</scope>
    <source>
        <strain evidence="1">HHB10654</strain>
    </source>
</reference>
<comment type="caution">
    <text evidence="1">The sequence shown here is derived from an EMBL/GenBank/DDBJ whole genome shotgun (WGS) entry which is preliminary data.</text>
</comment>
<accession>A0ACB8T9F6</accession>
<reference evidence="1" key="2">
    <citation type="journal article" date="2022" name="New Phytol.">
        <title>Evolutionary transition to the ectomycorrhizal habit in the genomes of a hyperdiverse lineage of mushroom-forming fungi.</title>
        <authorList>
            <person name="Looney B."/>
            <person name="Miyauchi S."/>
            <person name="Morin E."/>
            <person name="Drula E."/>
            <person name="Courty P.E."/>
            <person name="Kohler A."/>
            <person name="Kuo A."/>
            <person name="LaButti K."/>
            <person name="Pangilinan J."/>
            <person name="Lipzen A."/>
            <person name="Riley R."/>
            <person name="Andreopoulos W."/>
            <person name="He G."/>
            <person name="Johnson J."/>
            <person name="Nolan M."/>
            <person name="Tritt A."/>
            <person name="Barry K.W."/>
            <person name="Grigoriev I.V."/>
            <person name="Nagy L.G."/>
            <person name="Hibbett D."/>
            <person name="Henrissat B."/>
            <person name="Matheny P.B."/>
            <person name="Labbe J."/>
            <person name="Martin F.M."/>
        </authorList>
    </citation>
    <scope>NUCLEOTIDE SEQUENCE</scope>
    <source>
        <strain evidence="1">HHB10654</strain>
    </source>
</reference>